<keyword evidence="6" id="KW-0411">Iron-sulfur</keyword>
<dbReference type="Proteomes" id="UP000183810">
    <property type="component" value="Chromosome"/>
</dbReference>
<dbReference type="InterPro" id="IPR036922">
    <property type="entry name" value="Rieske_2Fe-2S_sf"/>
</dbReference>
<dbReference type="KEGG" id="nsl:BOX37_18085"/>
<dbReference type="PROSITE" id="PS51296">
    <property type="entry name" value="RIESKE"/>
    <property type="match status" value="1"/>
</dbReference>
<dbReference type="InterPro" id="IPR017941">
    <property type="entry name" value="Rieske_2Fe-2S"/>
</dbReference>
<gene>
    <name evidence="9" type="ORF">BOX37_18085</name>
</gene>
<dbReference type="Gene3D" id="2.102.10.10">
    <property type="entry name" value="Rieske [2Fe-2S] iron-sulphur domain"/>
    <property type="match status" value="1"/>
</dbReference>
<dbReference type="SUPFAM" id="SSF50022">
    <property type="entry name" value="ISP domain"/>
    <property type="match status" value="1"/>
</dbReference>
<protein>
    <submittedName>
        <fullName evidence="9">(2Fe-2S)-binding protein</fullName>
    </submittedName>
</protein>
<dbReference type="GO" id="GO:0005506">
    <property type="term" value="F:iron ion binding"/>
    <property type="evidence" value="ECO:0007669"/>
    <property type="project" value="InterPro"/>
</dbReference>
<dbReference type="PANTHER" id="PTHR43756">
    <property type="entry name" value="CHOLINE MONOOXYGENASE, CHLOROPLASTIC"/>
    <property type="match status" value="1"/>
</dbReference>
<keyword evidence="4" id="KW-0560">Oxidoreductase</keyword>
<dbReference type="InterPro" id="IPR015879">
    <property type="entry name" value="Ring_hydroxy_dOase_asu_C_dom"/>
</dbReference>
<dbReference type="RefSeq" id="WP_071928729.1">
    <property type="nucleotide sequence ID" value="NZ_CP018082.1"/>
</dbReference>
<dbReference type="PRINTS" id="PR00090">
    <property type="entry name" value="RNGDIOXGNASE"/>
</dbReference>
<dbReference type="SUPFAM" id="SSF55961">
    <property type="entry name" value="Bet v1-like"/>
    <property type="match status" value="1"/>
</dbReference>
<evidence type="ECO:0000256" key="5">
    <source>
        <dbReference type="ARBA" id="ARBA00023004"/>
    </source>
</evidence>
<dbReference type="Pfam" id="PF00355">
    <property type="entry name" value="Rieske"/>
    <property type="match status" value="1"/>
</dbReference>
<dbReference type="EMBL" id="CP018082">
    <property type="protein sequence ID" value="APE35542.1"/>
    <property type="molecule type" value="Genomic_DNA"/>
</dbReference>
<evidence type="ECO:0000259" key="8">
    <source>
        <dbReference type="PROSITE" id="PS51296"/>
    </source>
</evidence>
<organism evidence="9 10">
    <name type="scientific">Nocardia mangyaensis</name>
    <dbReference type="NCBI Taxonomy" id="2213200"/>
    <lineage>
        <taxon>Bacteria</taxon>
        <taxon>Bacillati</taxon>
        <taxon>Actinomycetota</taxon>
        <taxon>Actinomycetes</taxon>
        <taxon>Mycobacteriales</taxon>
        <taxon>Nocardiaceae</taxon>
        <taxon>Nocardia</taxon>
    </lineage>
</organism>
<sequence length="435" mass="50203">MSKALQEPATPHRWPRPTEGTWTQHYPELGTSMMSFEDSVSPEFFELEREAIFKRAWLNVGRVEQVPKTGSYFTKELDVARTSLIVVRDHDGTVKAFHNVCRHRGNKLVWNEFPREETSGTCRQFTCKYHGWRYGLDGSLGFVQQEGEFFDLDKAALGLRPVHCDVWAGFIFVNLDATPRQTLREFLGPMITDLDGYPFDKMTEWYEFKADNQSNWKLFADAFQEYYHVPGLHSQQVPSAVRTPGKGFECAHFQVDGPHRMVSTGGARRWTMPAEFMYPIERATRSGLVGPWESPELGELPKGLNPGRIEPWGIDNFQIFPNIEILIYHGWYLLYRYWPTSHNTHRFEGMLCFQPARTVRERVEHEVASVVFKEFALQDAGMLTGTQTALESAYRTAGMTHFPVNDQEILVRHFHKAVADWVDVYRHDLSGVVAR</sequence>
<evidence type="ECO:0000256" key="4">
    <source>
        <dbReference type="ARBA" id="ARBA00023002"/>
    </source>
</evidence>
<keyword evidence="5" id="KW-0408">Iron</keyword>
<dbReference type="Gene3D" id="3.90.380.10">
    <property type="entry name" value="Naphthalene 1,2-dioxygenase Alpha Subunit, Chain A, domain 1"/>
    <property type="match status" value="1"/>
</dbReference>
<evidence type="ECO:0000256" key="2">
    <source>
        <dbReference type="ARBA" id="ARBA00022714"/>
    </source>
</evidence>
<dbReference type="Pfam" id="PF00848">
    <property type="entry name" value="Ring_hydroxyl_A"/>
    <property type="match status" value="1"/>
</dbReference>
<reference evidence="9" key="1">
    <citation type="submission" date="2016-11" db="EMBL/GenBank/DDBJ databases">
        <authorList>
            <person name="Jaros S."/>
            <person name="Januszkiewicz K."/>
            <person name="Wedrychowicz H."/>
        </authorList>
    </citation>
    <scope>NUCLEOTIDE SEQUENCE [LARGE SCALE GENOMIC DNA]</scope>
    <source>
        <strain evidence="9">Y48</strain>
    </source>
</reference>
<dbReference type="GO" id="GO:0016705">
    <property type="term" value="F:oxidoreductase activity, acting on paired donors, with incorporation or reduction of molecular oxygen"/>
    <property type="evidence" value="ECO:0007669"/>
    <property type="project" value="UniProtKB-ARBA"/>
</dbReference>
<dbReference type="PANTHER" id="PTHR43756:SF5">
    <property type="entry name" value="CHOLINE MONOOXYGENASE, CHLOROPLASTIC"/>
    <property type="match status" value="1"/>
</dbReference>
<evidence type="ECO:0000313" key="9">
    <source>
        <dbReference type="EMBL" id="APE35542.1"/>
    </source>
</evidence>
<keyword evidence="2" id="KW-0001">2Fe-2S</keyword>
<keyword evidence="3" id="KW-0479">Metal-binding</keyword>
<dbReference type="GO" id="GO:0051537">
    <property type="term" value="F:2 iron, 2 sulfur cluster binding"/>
    <property type="evidence" value="ECO:0007669"/>
    <property type="project" value="UniProtKB-KW"/>
</dbReference>
<name>A0A1J0VU38_9NOCA</name>
<dbReference type="InterPro" id="IPR001663">
    <property type="entry name" value="Rng_hydr_dOase-A"/>
</dbReference>
<evidence type="ECO:0000313" key="10">
    <source>
        <dbReference type="Proteomes" id="UP000183810"/>
    </source>
</evidence>
<keyword evidence="10" id="KW-1185">Reference proteome</keyword>
<proteinExistence type="predicted"/>
<evidence type="ECO:0000256" key="7">
    <source>
        <dbReference type="SAM" id="MobiDB-lite"/>
    </source>
</evidence>
<accession>A0A1J0VU38</accession>
<feature type="region of interest" description="Disordered" evidence="7">
    <location>
        <begin position="1"/>
        <end position="22"/>
    </location>
</feature>
<dbReference type="CDD" id="cd03469">
    <property type="entry name" value="Rieske_RO_Alpha_N"/>
    <property type="match status" value="1"/>
</dbReference>
<dbReference type="CDD" id="cd00680">
    <property type="entry name" value="RHO_alpha_C"/>
    <property type="match status" value="1"/>
</dbReference>
<evidence type="ECO:0000256" key="3">
    <source>
        <dbReference type="ARBA" id="ARBA00022723"/>
    </source>
</evidence>
<dbReference type="GO" id="GO:0004497">
    <property type="term" value="F:monooxygenase activity"/>
    <property type="evidence" value="ECO:0007669"/>
    <property type="project" value="UniProtKB-ARBA"/>
</dbReference>
<comment type="cofactor">
    <cofactor evidence="1">
        <name>Fe cation</name>
        <dbReference type="ChEBI" id="CHEBI:24875"/>
    </cofactor>
</comment>
<evidence type="ECO:0000256" key="6">
    <source>
        <dbReference type="ARBA" id="ARBA00023014"/>
    </source>
</evidence>
<dbReference type="AlphaFoldDB" id="A0A1J0VU38"/>
<feature type="domain" description="Rieske" evidence="8">
    <location>
        <begin position="57"/>
        <end position="173"/>
    </location>
</feature>
<evidence type="ECO:0000256" key="1">
    <source>
        <dbReference type="ARBA" id="ARBA00001962"/>
    </source>
</evidence>